<comment type="similarity">
    <text evidence="1">Belongs to the type-I restriction system S methylase family.</text>
</comment>
<feature type="domain" description="Type I restriction modification DNA specificity" evidence="4">
    <location>
        <begin position="21"/>
        <end position="196"/>
    </location>
</feature>
<accession>A0ABD8AK62</accession>
<feature type="domain" description="Type I restriction modification DNA specificity" evidence="4">
    <location>
        <begin position="419"/>
        <end position="570"/>
    </location>
</feature>
<dbReference type="EMBL" id="CP141046">
    <property type="protein sequence ID" value="WQQ19810.1"/>
    <property type="molecule type" value="Genomic_DNA"/>
</dbReference>
<evidence type="ECO:0000313" key="6">
    <source>
        <dbReference type="Proteomes" id="UP001327314"/>
    </source>
</evidence>
<keyword evidence="5" id="KW-0255">Endonuclease</keyword>
<dbReference type="CDD" id="cd17275">
    <property type="entry name" value="RMtype1_S_MjaORF132P-TRD1-CR1_like"/>
    <property type="match status" value="2"/>
</dbReference>
<dbReference type="Proteomes" id="UP001327314">
    <property type="component" value="Chromosome"/>
</dbReference>
<dbReference type="CDD" id="cd17255">
    <property type="entry name" value="RMtype1_S_Fco49512ORF2615P-TRD2-CR2_like"/>
    <property type="match status" value="1"/>
</dbReference>
<proteinExistence type="inferred from homology"/>
<keyword evidence="2" id="KW-0680">Restriction system</keyword>
<keyword evidence="3" id="KW-0238">DNA-binding</keyword>
<gene>
    <name evidence="5" type="ORF">RRG46_03095</name>
</gene>
<evidence type="ECO:0000259" key="4">
    <source>
        <dbReference type="Pfam" id="PF01420"/>
    </source>
</evidence>
<dbReference type="GO" id="GO:0009307">
    <property type="term" value="P:DNA restriction-modification system"/>
    <property type="evidence" value="ECO:0007669"/>
    <property type="project" value="UniProtKB-KW"/>
</dbReference>
<dbReference type="Gene3D" id="3.90.220.20">
    <property type="entry name" value="DNA methylase specificity domains"/>
    <property type="match status" value="7"/>
</dbReference>
<dbReference type="InterPro" id="IPR044946">
    <property type="entry name" value="Restrct_endonuc_typeI_TRD_sf"/>
</dbReference>
<evidence type="ECO:0000256" key="2">
    <source>
        <dbReference type="ARBA" id="ARBA00022747"/>
    </source>
</evidence>
<protein>
    <submittedName>
        <fullName evidence="5">Restriction endonuclease subunit S</fullName>
        <ecNumber evidence="5">3.1.21.-</ecNumber>
    </submittedName>
</protein>
<reference evidence="5 6" key="1">
    <citation type="submission" date="2023-12" db="EMBL/GenBank/DDBJ databases">
        <title>Hybrid Genome Assemblies of Mycoplasma cynos and Mycoplasma felis isolated from Dogs and Cats with Infectious Respiratory Disease.</title>
        <authorList>
            <person name="Framst I."/>
            <person name="Cai H."/>
            <person name="Ramesh P."/>
            <person name="Maboni G."/>
        </authorList>
    </citation>
    <scope>NUCLEOTIDE SEQUENCE [LARGE SCALE GENOMIC DNA]</scope>
    <source>
        <strain evidence="5 6">30510</strain>
    </source>
</reference>
<evidence type="ECO:0000256" key="3">
    <source>
        <dbReference type="ARBA" id="ARBA00023125"/>
    </source>
</evidence>
<keyword evidence="5" id="KW-0540">Nuclease</keyword>
<dbReference type="GO" id="GO:0003677">
    <property type="term" value="F:DNA binding"/>
    <property type="evidence" value="ECO:0007669"/>
    <property type="project" value="UniProtKB-KW"/>
</dbReference>
<dbReference type="GO" id="GO:0004519">
    <property type="term" value="F:endonuclease activity"/>
    <property type="evidence" value="ECO:0007669"/>
    <property type="project" value="UniProtKB-KW"/>
</dbReference>
<feature type="domain" description="Type I restriction modification DNA specificity" evidence="4">
    <location>
        <begin position="603"/>
        <end position="754"/>
    </location>
</feature>
<name>A0ABD8AK62_9BACT</name>
<evidence type="ECO:0000256" key="1">
    <source>
        <dbReference type="ARBA" id="ARBA00010923"/>
    </source>
</evidence>
<dbReference type="PANTHER" id="PTHR30408:SF12">
    <property type="entry name" value="TYPE I RESTRICTION ENZYME MJAVIII SPECIFICITY SUBUNIT"/>
    <property type="match status" value="1"/>
</dbReference>
<keyword evidence="5" id="KW-0378">Hydrolase</keyword>
<dbReference type="Pfam" id="PF01420">
    <property type="entry name" value="Methylase_S"/>
    <property type="match status" value="5"/>
</dbReference>
<organism evidence="5 6">
    <name type="scientific">Mycoplasmopsis cynos</name>
    <dbReference type="NCBI Taxonomy" id="171284"/>
    <lineage>
        <taxon>Bacteria</taxon>
        <taxon>Bacillati</taxon>
        <taxon>Mycoplasmatota</taxon>
        <taxon>Mycoplasmoidales</taxon>
        <taxon>Metamycoplasmataceae</taxon>
        <taxon>Mycoplasmopsis</taxon>
    </lineage>
</organism>
<dbReference type="InterPro" id="IPR000055">
    <property type="entry name" value="Restrct_endonuc_typeI_TRD"/>
</dbReference>
<dbReference type="PANTHER" id="PTHR30408">
    <property type="entry name" value="TYPE-1 RESTRICTION ENZYME ECOKI SPECIFICITY PROTEIN"/>
    <property type="match status" value="1"/>
</dbReference>
<feature type="domain" description="Type I restriction modification DNA specificity" evidence="4">
    <location>
        <begin position="786"/>
        <end position="961"/>
    </location>
</feature>
<sequence>MIVGKNLTILLATLTKMTNVWEQERLGNLYQFGKSGGTPLSSNKEFYNGHIPFLSITDISNSDTYIYKTEKNITLKGLKNSSAWIVPKDSISLAMYASIGKVAILKNNISTSQAIFNMVFSDELNLRDFIFYALKRMELLKLWNSLSSSGTQSNLTSEIIKNYKITLTKNFSERHKINKLFNKIYSLITLHQRELKILKIFKKSLFVKMIVGKNLTILSTSLTKMTNVWEQEKIGNIFTITRGYVLGKEKISLEKNAYFKYPVFSSQTGNNGLMGYYNSYLFDKAITWTTDGIYAGDVNYRDEKFYCTNVCGVLLNNDGYINLCNAISINKVSKKHVTKVGNPKLMNNVMKEILFSYSNNLKEQTNISIIFSNINSLITLHQRELKILKNFKKSLFQNMIVGKNLTILSTTLTKMTNVWEQERLGDLCEISTGKLNANAMVECGKYDFYTSGIEKFKINSYAFKGPAITVAGNGASMGYLHLADNFFNAYQRTYVLTKIGINRVFLYYLLFTLLPKKINDEARRGSIPYIVYDMLSDLKIVHPNFKEENKLGHLFNNINSLITLHQRELKILKIIKKSLLQKMIVGKNLTILSVTLTKMTNVWEQERLGNLCEQAKSRAVITDIKSRGKYDLYGVNGFIGKTNLTPINNGKKAILVVVDGSVGKTLILPPNSVFTSTLEALYIKEGFLIDFLFNSLKTEQLLKFSTGSIIKHLYFNEYRGINILVPNLKEQNKISIIFDNINSLITLHQRELKILKNFKKSLFQNMIVGKNLTILSTTLTKMTNVWEQERLGNLYQFGKSGGTPLSSNKEFYNGHIPFLSITDISNSDTYIYKTEKNITLKGLKNSSAWIVPKDSISLAMYASIGKVAILKNNVSTSQAIFNMVFSDELNLRDFIFYALKRMELLKLWNSLSSSGTQSNLTSEIIKNYKITLTKNFSERHKINKLFNKIYSLITLHQRELKILKIFKKSLFQKIIAGKNLTILPATLTKMTNVWEQERLGNLLDVSKIKNISNFFTRSDVFSVSKDFGVINQIEFLGRSFAGKHLKNYKILKTGQLVYTKSPLSNNPYGIIKCNNNIDGIVSSLYAVYQPKENVNPFFIAHFYSIDYRVNNLLKPLIAKGAKNTMNITDEAILGAMFRVPLINEQNKIAVIFSNIISLITLHQRKLNALENLKKTLLEKMFPSENSVFPSIRFKEFTNAWEQERLGNLLNYIRPDNFYTRYDEIPESGKNPVLTANKSFILGYSNETNTFDKECIIFDDFTQDFKYVNFPFLVKSSAIKILINKNTMFDVYSLFLIMLSVKLENFGHARHYINFVQNKNIILCGFHEMKRIRAIFKHLNSIITLHQRGQFRRENEKKIRNFVL</sequence>
<dbReference type="SUPFAM" id="SSF116734">
    <property type="entry name" value="DNA methylase specificity domain"/>
    <property type="match status" value="7"/>
</dbReference>
<dbReference type="EC" id="3.1.21.-" evidence="5"/>
<dbReference type="RefSeq" id="WP_322936082.1">
    <property type="nucleotide sequence ID" value="NZ_CP141046.1"/>
</dbReference>
<dbReference type="GO" id="GO:0016787">
    <property type="term" value="F:hydrolase activity"/>
    <property type="evidence" value="ECO:0007669"/>
    <property type="project" value="UniProtKB-KW"/>
</dbReference>
<feature type="domain" description="Type I restriction modification DNA specificity" evidence="4">
    <location>
        <begin position="229"/>
        <end position="387"/>
    </location>
</feature>
<dbReference type="Gene3D" id="1.10.287.1120">
    <property type="entry name" value="Bipartite methylase S protein"/>
    <property type="match status" value="1"/>
</dbReference>
<dbReference type="InterPro" id="IPR052021">
    <property type="entry name" value="Type-I_RS_S_subunit"/>
</dbReference>
<evidence type="ECO:0000313" key="5">
    <source>
        <dbReference type="EMBL" id="WQQ19810.1"/>
    </source>
</evidence>